<name>A0A8S3RLH1_MYTED</name>
<dbReference type="OrthoDB" id="5376140at2759"/>
<dbReference type="Proteomes" id="UP000683360">
    <property type="component" value="Unassembled WGS sequence"/>
</dbReference>
<feature type="compositionally biased region" description="Basic residues" evidence="1">
    <location>
        <begin position="50"/>
        <end position="64"/>
    </location>
</feature>
<sequence>MPMTKAEKQKAYRDRKKQQEGESYLEKERQRTKAYYVPIAERSKTDQEKRRKKVRKLVQKHRERNRQSTIEPSTSQPSQQVESTSQEQERAADFCFETPSLALNMGHNLVKTAEIKRGNAIRMLDDVLKKKVMTFDASFLGLDSNDICSCSCNTEIKQACHK</sequence>
<reference evidence="2" key="1">
    <citation type="submission" date="2021-03" db="EMBL/GenBank/DDBJ databases">
        <authorList>
            <person name="Bekaert M."/>
        </authorList>
    </citation>
    <scope>NUCLEOTIDE SEQUENCE</scope>
</reference>
<gene>
    <name evidence="2" type="ORF">MEDL_20269</name>
</gene>
<proteinExistence type="predicted"/>
<feature type="region of interest" description="Disordered" evidence="1">
    <location>
        <begin position="1"/>
        <end position="90"/>
    </location>
</feature>
<comment type="caution">
    <text evidence="2">The sequence shown here is derived from an EMBL/GenBank/DDBJ whole genome shotgun (WGS) entry which is preliminary data.</text>
</comment>
<protein>
    <submittedName>
        <fullName evidence="2">Uncharacterized protein</fullName>
    </submittedName>
</protein>
<dbReference type="AlphaFoldDB" id="A0A8S3RLH1"/>
<dbReference type="EMBL" id="CAJPWZ010001034">
    <property type="protein sequence ID" value="CAG2205911.1"/>
    <property type="molecule type" value="Genomic_DNA"/>
</dbReference>
<evidence type="ECO:0000313" key="2">
    <source>
        <dbReference type="EMBL" id="CAG2205911.1"/>
    </source>
</evidence>
<evidence type="ECO:0000313" key="3">
    <source>
        <dbReference type="Proteomes" id="UP000683360"/>
    </source>
</evidence>
<keyword evidence="3" id="KW-1185">Reference proteome</keyword>
<feature type="compositionally biased region" description="Basic and acidic residues" evidence="1">
    <location>
        <begin position="1"/>
        <end position="31"/>
    </location>
</feature>
<organism evidence="2 3">
    <name type="scientific">Mytilus edulis</name>
    <name type="common">Blue mussel</name>
    <dbReference type="NCBI Taxonomy" id="6550"/>
    <lineage>
        <taxon>Eukaryota</taxon>
        <taxon>Metazoa</taxon>
        <taxon>Spiralia</taxon>
        <taxon>Lophotrochozoa</taxon>
        <taxon>Mollusca</taxon>
        <taxon>Bivalvia</taxon>
        <taxon>Autobranchia</taxon>
        <taxon>Pteriomorphia</taxon>
        <taxon>Mytilida</taxon>
        <taxon>Mytiloidea</taxon>
        <taxon>Mytilidae</taxon>
        <taxon>Mytilinae</taxon>
        <taxon>Mytilus</taxon>
    </lineage>
</organism>
<evidence type="ECO:0000256" key="1">
    <source>
        <dbReference type="SAM" id="MobiDB-lite"/>
    </source>
</evidence>
<accession>A0A8S3RLH1</accession>
<feature type="compositionally biased region" description="Low complexity" evidence="1">
    <location>
        <begin position="71"/>
        <end position="86"/>
    </location>
</feature>